<dbReference type="Proteomes" id="UP000053424">
    <property type="component" value="Unassembled WGS sequence"/>
</dbReference>
<feature type="region of interest" description="Disordered" evidence="1">
    <location>
        <begin position="22"/>
        <end position="49"/>
    </location>
</feature>
<evidence type="ECO:0000313" key="2">
    <source>
        <dbReference type="EMBL" id="KIM42844.1"/>
    </source>
</evidence>
<proteinExistence type="predicted"/>
<evidence type="ECO:0000313" key="3">
    <source>
        <dbReference type="Proteomes" id="UP000053424"/>
    </source>
</evidence>
<keyword evidence="3" id="KW-1185">Reference proteome</keyword>
<dbReference type="AlphaFoldDB" id="A0A0C3CF70"/>
<sequence length="86" mass="9338">MDRVPRPFKSCMVQMHPLIVDSSRKKSESLEQAPTVTVDGLDECEGGPEKQGTGLEIIYEAVAIQKLPLSTLSGSSSQAVQRHILS</sequence>
<reference evidence="3" key="2">
    <citation type="submission" date="2015-01" db="EMBL/GenBank/DDBJ databases">
        <title>Evolutionary Origins and Diversification of the Mycorrhizal Mutualists.</title>
        <authorList>
            <consortium name="DOE Joint Genome Institute"/>
            <consortium name="Mycorrhizal Genomics Consortium"/>
            <person name="Kohler A."/>
            <person name="Kuo A."/>
            <person name="Nagy L.G."/>
            <person name="Floudas D."/>
            <person name="Copeland A."/>
            <person name="Barry K.W."/>
            <person name="Cichocki N."/>
            <person name="Veneault-Fourrey C."/>
            <person name="LaButti K."/>
            <person name="Lindquist E.A."/>
            <person name="Lipzen A."/>
            <person name="Lundell T."/>
            <person name="Morin E."/>
            <person name="Murat C."/>
            <person name="Riley R."/>
            <person name="Ohm R."/>
            <person name="Sun H."/>
            <person name="Tunlid A."/>
            <person name="Henrissat B."/>
            <person name="Grigoriev I.V."/>
            <person name="Hibbett D.S."/>
            <person name="Martin F."/>
        </authorList>
    </citation>
    <scope>NUCLEOTIDE SEQUENCE [LARGE SCALE GENOMIC DNA]</scope>
    <source>
        <strain evidence="3">h7</strain>
    </source>
</reference>
<evidence type="ECO:0000256" key="1">
    <source>
        <dbReference type="SAM" id="MobiDB-lite"/>
    </source>
</evidence>
<dbReference type="OrthoDB" id="5967843at2759"/>
<reference evidence="2 3" key="1">
    <citation type="submission" date="2014-04" db="EMBL/GenBank/DDBJ databases">
        <authorList>
            <consortium name="DOE Joint Genome Institute"/>
            <person name="Kuo A."/>
            <person name="Gay G."/>
            <person name="Dore J."/>
            <person name="Kohler A."/>
            <person name="Nagy L.G."/>
            <person name="Floudas D."/>
            <person name="Copeland A."/>
            <person name="Barry K.W."/>
            <person name="Cichocki N."/>
            <person name="Veneault-Fourrey C."/>
            <person name="LaButti K."/>
            <person name="Lindquist E.A."/>
            <person name="Lipzen A."/>
            <person name="Lundell T."/>
            <person name="Morin E."/>
            <person name="Murat C."/>
            <person name="Sun H."/>
            <person name="Tunlid A."/>
            <person name="Henrissat B."/>
            <person name="Grigoriev I.V."/>
            <person name="Hibbett D.S."/>
            <person name="Martin F."/>
            <person name="Nordberg H.P."/>
            <person name="Cantor M.N."/>
            <person name="Hua S.X."/>
        </authorList>
    </citation>
    <scope>NUCLEOTIDE SEQUENCE [LARGE SCALE GENOMIC DNA]</scope>
    <source>
        <strain evidence="3">h7</strain>
    </source>
</reference>
<dbReference type="EMBL" id="KN831777">
    <property type="protein sequence ID" value="KIM42844.1"/>
    <property type="molecule type" value="Genomic_DNA"/>
</dbReference>
<gene>
    <name evidence="2" type="ORF">M413DRAFT_124656</name>
</gene>
<organism evidence="2 3">
    <name type="scientific">Hebeloma cylindrosporum</name>
    <dbReference type="NCBI Taxonomy" id="76867"/>
    <lineage>
        <taxon>Eukaryota</taxon>
        <taxon>Fungi</taxon>
        <taxon>Dikarya</taxon>
        <taxon>Basidiomycota</taxon>
        <taxon>Agaricomycotina</taxon>
        <taxon>Agaricomycetes</taxon>
        <taxon>Agaricomycetidae</taxon>
        <taxon>Agaricales</taxon>
        <taxon>Agaricineae</taxon>
        <taxon>Hymenogastraceae</taxon>
        <taxon>Hebeloma</taxon>
    </lineage>
</organism>
<accession>A0A0C3CF70</accession>
<dbReference type="HOGENOM" id="CLU_2498103_0_0_1"/>
<name>A0A0C3CF70_HEBCY</name>
<protein>
    <submittedName>
        <fullName evidence="2">Uncharacterized protein</fullName>
    </submittedName>
</protein>